<dbReference type="EMBL" id="JAYMYS010000005">
    <property type="protein sequence ID" value="KAK7390854.1"/>
    <property type="molecule type" value="Genomic_DNA"/>
</dbReference>
<keyword evidence="2" id="KW-1185">Reference proteome</keyword>
<dbReference type="PANTHER" id="PTHR34539:SF19">
    <property type="entry name" value="T6J4.11 PROTEIN"/>
    <property type="match status" value="1"/>
</dbReference>
<name>A0AAN9S8N3_PSOTE</name>
<comment type="caution">
    <text evidence="1">The sequence shown here is derived from an EMBL/GenBank/DDBJ whole genome shotgun (WGS) entry which is preliminary data.</text>
</comment>
<evidence type="ECO:0000313" key="2">
    <source>
        <dbReference type="Proteomes" id="UP001386955"/>
    </source>
</evidence>
<organism evidence="1 2">
    <name type="scientific">Psophocarpus tetragonolobus</name>
    <name type="common">Winged bean</name>
    <name type="synonym">Dolichos tetragonolobus</name>
    <dbReference type="NCBI Taxonomy" id="3891"/>
    <lineage>
        <taxon>Eukaryota</taxon>
        <taxon>Viridiplantae</taxon>
        <taxon>Streptophyta</taxon>
        <taxon>Embryophyta</taxon>
        <taxon>Tracheophyta</taxon>
        <taxon>Spermatophyta</taxon>
        <taxon>Magnoliopsida</taxon>
        <taxon>eudicotyledons</taxon>
        <taxon>Gunneridae</taxon>
        <taxon>Pentapetalae</taxon>
        <taxon>rosids</taxon>
        <taxon>fabids</taxon>
        <taxon>Fabales</taxon>
        <taxon>Fabaceae</taxon>
        <taxon>Papilionoideae</taxon>
        <taxon>50 kb inversion clade</taxon>
        <taxon>NPAAA clade</taxon>
        <taxon>indigoferoid/millettioid clade</taxon>
        <taxon>Phaseoleae</taxon>
        <taxon>Psophocarpus</taxon>
    </lineage>
</organism>
<reference evidence="1 2" key="1">
    <citation type="submission" date="2024-01" db="EMBL/GenBank/DDBJ databases">
        <title>The genomes of 5 underutilized Papilionoideae crops provide insights into root nodulation and disease resistanc.</title>
        <authorList>
            <person name="Jiang F."/>
        </authorList>
    </citation>
    <scope>NUCLEOTIDE SEQUENCE [LARGE SCALE GENOMIC DNA]</scope>
    <source>
        <strain evidence="1">DUOXIRENSHENG_FW03</strain>
        <tissue evidence="1">Leaves</tissue>
    </source>
</reference>
<proteinExistence type="predicted"/>
<sequence length="138" mass="15661">MDSKKRLRDDSVMESAEAKRLRDDLLELLDDAEHAPSTEDLDSLIKSLQQEISGESEAQMGYLLEASDDELGLPPPPEEKTEVVGLGSESLWEFEDQIQMYDLGYDCEYAAFGIDRLFDHSDDSTQFCDSWLSHTIHI</sequence>
<dbReference type="AlphaFoldDB" id="A0AAN9S8N3"/>
<protein>
    <submittedName>
        <fullName evidence="1">Uncharacterized protein</fullName>
    </submittedName>
</protein>
<dbReference type="Proteomes" id="UP001386955">
    <property type="component" value="Unassembled WGS sequence"/>
</dbReference>
<dbReference type="PANTHER" id="PTHR34539">
    <property type="entry name" value="T6J4.11 PROTEIN"/>
    <property type="match status" value="1"/>
</dbReference>
<gene>
    <name evidence="1" type="ORF">VNO78_18994</name>
</gene>
<evidence type="ECO:0000313" key="1">
    <source>
        <dbReference type="EMBL" id="KAK7390854.1"/>
    </source>
</evidence>
<accession>A0AAN9S8N3</accession>